<reference evidence="1 2" key="1">
    <citation type="journal article" date="2018" name="Elife">
        <title>Functional genomics of lipid metabolism in the oleaginous yeast Rhodosporidium toruloides.</title>
        <authorList>
            <person name="Coradetti S.T."/>
            <person name="Pinel D."/>
            <person name="Geiselman G."/>
            <person name="Ito M."/>
            <person name="Mondo S."/>
            <person name="Reilly M.C."/>
            <person name="Cheng Y.F."/>
            <person name="Bauer S."/>
            <person name="Grigoriev I."/>
            <person name="Gladden J.M."/>
            <person name="Simmons B.A."/>
            <person name="Brem R."/>
            <person name="Arkin A.P."/>
            <person name="Skerker J.M."/>
        </authorList>
    </citation>
    <scope>NUCLEOTIDE SEQUENCE [LARGE SCALE GENOMIC DNA]</scope>
    <source>
        <strain evidence="1 2">NBRC 0880</strain>
    </source>
</reference>
<gene>
    <name evidence="1" type="ORF">AAT19DRAFT_13154</name>
</gene>
<sequence length="165" mass="18570">MALPRSVTRQLARVDDASGRRIDGPRRRRGTDLALSRISRDSWLSRRALSASEAQGRRIRKRLKGTKDCRIRRQQVLDFFRLQQFQHGRTHCAGRSLWPRCLDGPAPRANEFVADRSGDCPDGGVALSSLPPSLRPPARSSLPQLSFASFYPLHKPDLSSDDLLQ</sequence>
<proteinExistence type="predicted"/>
<dbReference type="EMBL" id="LCTV02000003">
    <property type="protein sequence ID" value="PRQ76132.1"/>
    <property type="molecule type" value="Genomic_DNA"/>
</dbReference>
<protein>
    <submittedName>
        <fullName evidence="1">Uncharacterized protein</fullName>
    </submittedName>
</protein>
<organism evidence="1 2">
    <name type="scientific">Rhodotorula toruloides</name>
    <name type="common">Yeast</name>
    <name type="synonym">Rhodosporidium toruloides</name>
    <dbReference type="NCBI Taxonomy" id="5286"/>
    <lineage>
        <taxon>Eukaryota</taxon>
        <taxon>Fungi</taxon>
        <taxon>Dikarya</taxon>
        <taxon>Basidiomycota</taxon>
        <taxon>Pucciniomycotina</taxon>
        <taxon>Microbotryomycetes</taxon>
        <taxon>Sporidiobolales</taxon>
        <taxon>Sporidiobolaceae</taxon>
        <taxon>Rhodotorula</taxon>
    </lineage>
</organism>
<comment type="caution">
    <text evidence="1">The sequence shown here is derived from an EMBL/GenBank/DDBJ whole genome shotgun (WGS) entry which is preliminary data.</text>
</comment>
<evidence type="ECO:0000313" key="2">
    <source>
        <dbReference type="Proteomes" id="UP000239560"/>
    </source>
</evidence>
<evidence type="ECO:0000313" key="1">
    <source>
        <dbReference type="EMBL" id="PRQ76132.1"/>
    </source>
</evidence>
<accession>A0A2T0ADQ9</accession>
<dbReference type="Proteomes" id="UP000239560">
    <property type="component" value="Unassembled WGS sequence"/>
</dbReference>
<name>A0A2T0ADQ9_RHOTO</name>
<dbReference type="AlphaFoldDB" id="A0A2T0ADQ9"/>